<dbReference type="InterPro" id="IPR036291">
    <property type="entry name" value="NAD(P)-bd_dom_sf"/>
</dbReference>
<dbReference type="STRING" id="303698.A0A1V6TTQ4"/>
<dbReference type="PANTHER" id="PTHR43355:SF2">
    <property type="entry name" value="FLAVIN REDUCTASE (NADPH)"/>
    <property type="match status" value="1"/>
</dbReference>
<protein>
    <recommendedName>
        <fullName evidence="2">NAD(P)-binding domain-containing protein</fullName>
    </recommendedName>
</protein>
<keyword evidence="4" id="KW-1185">Reference proteome</keyword>
<dbReference type="GO" id="GO:0016646">
    <property type="term" value="F:oxidoreductase activity, acting on the CH-NH group of donors, NAD or NADP as acceptor"/>
    <property type="evidence" value="ECO:0007669"/>
    <property type="project" value="TreeGrafter"/>
</dbReference>
<proteinExistence type="inferred from homology"/>
<sequence length="114" mass="12161">MAGDNNQIDNGHTARVFFKKILVLGATGPTGILTVQTALEHNHIVTIYARNRFELSTDISGHSNIKMIRGDLSDAEALSHAIQGQDIIVSLLGPSGSVVGTPFQRGKGLRMPIA</sequence>
<organism evidence="3 4">
    <name type="scientific">Penicillium steckii</name>
    <dbReference type="NCBI Taxonomy" id="303698"/>
    <lineage>
        <taxon>Eukaryota</taxon>
        <taxon>Fungi</taxon>
        <taxon>Dikarya</taxon>
        <taxon>Ascomycota</taxon>
        <taxon>Pezizomycotina</taxon>
        <taxon>Eurotiomycetes</taxon>
        <taxon>Eurotiomycetidae</taxon>
        <taxon>Eurotiales</taxon>
        <taxon>Aspergillaceae</taxon>
        <taxon>Penicillium</taxon>
    </lineage>
</organism>
<evidence type="ECO:0000313" key="4">
    <source>
        <dbReference type="Proteomes" id="UP000191285"/>
    </source>
</evidence>
<reference evidence="4" key="1">
    <citation type="journal article" date="2017" name="Nat. Microbiol.">
        <title>Global analysis of biosynthetic gene clusters reveals vast potential of secondary metabolite production in Penicillium species.</title>
        <authorList>
            <person name="Nielsen J.C."/>
            <person name="Grijseels S."/>
            <person name="Prigent S."/>
            <person name="Ji B."/>
            <person name="Dainat J."/>
            <person name="Nielsen K.F."/>
            <person name="Frisvad J.C."/>
            <person name="Workman M."/>
            <person name="Nielsen J."/>
        </authorList>
    </citation>
    <scope>NUCLEOTIDE SEQUENCE [LARGE SCALE GENOMIC DNA]</scope>
    <source>
        <strain evidence="4">IBT 24891</strain>
    </source>
</reference>
<evidence type="ECO:0000259" key="2">
    <source>
        <dbReference type="Pfam" id="PF13460"/>
    </source>
</evidence>
<gene>
    <name evidence="3" type="ORF">PENSTE_c002G02385</name>
</gene>
<accession>A0A1V6TTQ4</accession>
<dbReference type="InterPro" id="IPR051606">
    <property type="entry name" value="Polyketide_Oxido-like"/>
</dbReference>
<dbReference type="InterPro" id="IPR016040">
    <property type="entry name" value="NAD(P)-bd_dom"/>
</dbReference>
<dbReference type="EMBL" id="MLKD01000002">
    <property type="protein sequence ID" value="OQE29641.1"/>
    <property type="molecule type" value="Genomic_DNA"/>
</dbReference>
<dbReference type="OrthoDB" id="10254221at2759"/>
<dbReference type="AlphaFoldDB" id="A0A1V6TTQ4"/>
<comment type="caution">
    <text evidence="3">The sequence shown here is derived from an EMBL/GenBank/DDBJ whole genome shotgun (WGS) entry which is preliminary data.</text>
</comment>
<comment type="similarity">
    <text evidence="1">Belongs to the avfA family.</text>
</comment>
<dbReference type="SUPFAM" id="SSF51735">
    <property type="entry name" value="NAD(P)-binding Rossmann-fold domains"/>
    <property type="match status" value="1"/>
</dbReference>
<evidence type="ECO:0000256" key="1">
    <source>
        <dbReference type="ARBA" id="ARBA00038376"/>
    </source>
</evidence>
<dbReference type="Proteomes" id="UP000191285">
    <property type="component" value="Unassembled WGS sequence"/>
</dbReference>
<evidence type="ECO:0000313" key="3">
    <source>
        <dbReference type="EMBL" id="OQE29641.1"/>
    </source>
</evidence>
<name>A0A1V6TTQ4_9EURO</name>
<feature type="domain" description="NAD(P)-binding" evidence="2">
    <location>
        <begin position="25"/>
        <end position="97"/>
    </location>
</feature>
<dbReference type="PANTHER" id="PTHR43355">
    <property type="entry name" value="FLAVIN REDUCTASE (NADPH)"/>
    <property type="match status" value="1"/>
</dbReference>
<dbReference type="Pfam" id="PF13460">
    <property type="entry name" value="NAD_binding_10"/>
    <property type="match status" value="1"/>
</dbReference>
<dbReference type="Gene3D" id="3.40.50.720">
    <property type="entry name" value="NAD(P)-binding Rossmann-like Domain"/>
    <property type="match status" value="1"/>
</dbReference>